<sequence length="209" mass="21056">MRAVEHRAGRWRAAAVAAVLVAGGVATVATTAPLERCPEPTSEVTASAFFGDQEYDDPRARAADPSTGAVAGFTVADAQVRVPSCVAASGSTAEVSVSMDYAAAGDAPSGPGDIEDVGAGMRITDGDGLTWPARDVHAYPGSPAQDGRAAIPATLSVSFGLPVDIASPVVLHLGGPEDDVLSLDPGLRADPSPESGRLPGDRADVSALR</sequence>
<dbReference type="Proteomes" id="UP000722125">
    <property type="component" value="Unassembled WGS sequence"/>
</dbReference>
<evidence type="ECO:0000313" key="4">
    <source>
        <dbReference type="Proteomes" id="UP000722125"/>
    </source>
</evidence>
<gene>
    <name evidence="3" type="ORF">KIN34_04005</name>
</gene>
<feature type="signal peptide" evidence="2">
    <location>
        <begin position="1"/>
        <end position="28"/>
    </location>
</feature>
<reference evidence="3 4" key="1">
    <citation type="submission" date="2021-05" db="EMBL/GenBank/DDBJ databases">
        <title>Description of Cellulomonas sp. DKR-3 sp. nov.</title>
        <authorList>
            <person name="Dahal R.H."/>
            <person name="Chaudhary D.K."/>
        </authorList>
    </citation>
    <scope>NUCLEOTIDE SEQUENCE [LARGE SCALE GENOMIC DNA]</scope>
    <source>
        <strain evidence="3 4">DKR-3</strain>
    </source>
</reference>
<keyword evidence="4" id="KW-1185">Reference proteome</keyword>
<evidence type="ECO:0000313" key="3">
    <source>
        <dbReference type="EMBL" id="MBT0993448.1"/>
    </source>
</evidence>
<protein>
    <submittedName>
        <fullName evidence="3">Uncharacterized protein</fullName>
    </submittedName>
</protein>
<feature type="compositionally biased region" description="Basic and acidic residues" evidence="1">
    <location>
        <begin position="199"/>
        <end position="209"/>
    </location>
</feature>
<keyword evidence="2" id="KW-0732">Signal</keyword>
<dbReference type="EMBL" id="JAHBOH010000001">
    <property type="protein sequence ID" value="MBT0993448.1"/>
    <property type="molecule type" value="Genomic_DNA"/>
</dbReference>
<feature type="region of interest" description="Disordered" evidence="1">
    <location>
        <begin position="180"/>
        <end position="209"/>
    </location>
</feature>
<comment type="caution">
    <text evidence="3">The sequence shown here is derived from an EMBL/GenBank/DDBJ whole genome shotgun (WGS) entry which is preliminary data.</text>
</comment>
<name>A0ABS5TWF8_9CELL</name>
<proteinExistence type="predicted"/>
<evidence type="ECO:0000256" key="1">
    <source>
        <dbReference type="SAM" id="MobiDB-lite"/>
    </source>
</evidence>
<feature type="chain" id="PRO_5045324336" evidence="2">
    <location>
        <begin position="29"/>
        <end position="209"/>
    </location>
</feature>
<accession>A0ABS5TWF8</accession>
<evidence type="ECO:0000256" key="2">
    <source>
        <dbReference type="SAM" id="SignalP"/>
    </source>
</evidence>
<organism evidence="3 4">
    <name type="scientific">Cellulomonas fulva</name>
    <dbReference type="NCBI Taxonomy" id="2835530"/>
    <lineage>
        <taxon>Bacteria</taxon>
        <taxon>Bacillati</taxon>
        <taxon>Actinomycetota</taxon>
        <taxon>Actinomycetes</taxon>
        <taxon>Micrococcales</taxon>
        <taxon>Cellulomonadaceae</taxon>
        <taxon>Cellulomonas</taxon>
    </lineage>
</organism>
<dbReference type="RefSeq" id="WP_214346993.1">
    <property type="nucleotide sequence ID" value="NZ_JAHBOH010000001.1"/>
</dbReference>